<proteinExistence type="predicted"/>
<evidence type="ECO:0000259" key="2">
    <source>
        <dbReference type="Pfam" id="PF13435"/>
    </source>
</evidence>
<evidence type="ECO:0000256" key="1">
    <source>
        <dbReference type="ARBA" id="ARBA00022729"/>
    </source>
</evidence>
<evidence type="ECO:0000313" key="3">
    <source>
        <dbReference type="EMBL" id="OGG54005.1"/>
    </source>
</evidence>
<name>A0A1F6CXX5_HANXR</name>
<evidence type="ECO:0000313" key="4">
    <source>
        <dbReference type="Proteomes" id="UP000178606"/>
    </source>
</evidence>
<reference evidence="3 4" key="1">
    <citation type="journal article" date="2016" name="Nat. Commun.">
        <title>Thousands of microbial genomes shed light on interconnected biogeochemical processes in an aquifer system.</title>
        <authorList>
            <person name="Anantharaman K."/>
            <person name="Brown C.T."/>
            <person name="Hug L.A."/>
            <person name="Sharon I."/>
            <person name="Castelle C.J."/>
            <person name="Probst A.J."/>
            <person name="Thomas B.C."/>
            <person name="Singh A."/>
            <person name="Wilkins M.J."/>
            <person name="Karaoz U."/>
            <person name="Brodie E.L."/>
            <person name="Williams K.H."/>
            <person name="Hubbard S.S."/>
            <person name="Banfield J.F."/>
        </authorList>
    </citation>
    <scope>NUCLEOTIDE SEQUENCE [LARGE SCALE GENOMIC DNA]</scope>
    <source>
        <strain evidence="4">RIFCSPLOWO2_12_FULL_64_10</strain>
    </source>
</reference>
<comment type="caution">
    <text evidence="3">The sequence shown here is derived from an EMBL/GenBank/DDBJ whole genome shotgun (WGS) entry which is preliminary data.</text>
</comment>
<keyword evidence="1" id="KW-0732">Signal</keyword>
<sequence length="601" mass="68872">MDGEIAVTNRPVQMPTGNYVGSAACRSCHPHNYATWHDSYHRTMTQVATEESVIGNFNNVRLFGKDLNVRLFRKGSQFLVEMNLSNPPLTDVYLVVMTTGSHNRQAYWLAGSTDSPLMILPYMFLRAEQKWIPRHSAYINPMCLQERPELAVLKADFGRWSFQCIKCHTTRSYPAYETDSPARPASATQVVEFGISCEACHGPGAEHVRVNRDPIRRYERRFAGGPDPTIVNPARLPHDRSSQVCGQCHSVFVHRKRWVHNGYTYRPGEDLTADPNRFIMRGRLDLMPHDRPRDLPKPSEMESFWPDGMIRCTGRDYNGLIDSPCFQRGEMSCLSCHQMHQPPDERRKRQDWADDQLKFGMDGNSACLPCHDRFKNVDRLTLHTHHAADSAGSNCYNCHMPYTSYGLLKAVRSHQISSPSVATSLETGRPNACNQCHQDKTLAWTADHLSRWYEIPKPKLSEGEQQVAATVLWALRGDAGQRALMAWSYGWEDAHKASGNHWQAPYLAQLLEDRYDAVRFIAQRSLRRLPGFQEFEYDFVGPPDRRAAARQRALQVWAGSQRSMKWLFAPSVLIDRQGHVLETEFQRLWKQRDDRPMAIVE</sequence>
<feature type="domain" description="Cytochrome c-552/4" evidence="2">
    <location>
        <begin position="162"/>
        <end position="202"/>
    </location>
</feature>
<dbReference type="InterPro" id="IPR023155">
    <property type="entry name" value="Cyt_c-552/4"/>
</dbReference>
<dbReference type="Pfam" id="PF13435">
    <property type="entry name" value="Cytochrome_C554"/>
    <property type="match status" value="1"/>
</dbReference>
<dbReference type="InterPro" id="IPR051829">
    <property type="entry name" value="Multiheme_Cytochr_ET"/>
</dbReference>
<dbReference type="SUPFAM" id="SSF48695">
    <property type="entry name" value="Multiheme cytochromes"/>
    <property type="match status" value="1"/>
</dbReference>
<gene>
    <name evidence="3" type="ORF">A3F84_04875</name>
</gene>
<dbReference type="Pfam" id="PF02335">
    <property type="entry name" value="Cytochrom_C552"/>
    <property type="match status" value="1"/>
</dbReference>
<accession>A0A1F6CXX5</accession>
<dbReference type="GO" id="GO:0042597">
    <property type="term" value="C:periplasmic space"/>
    <property type="evidence" value="ECO:0007669"/>
    <property type="project" value="InterPro"/>
</dbReference>
<dbReference type="Proteomes" id="UP000178606">
    <property type="component" value="Unassembled WGS sequence"/>
</dbReference>
<dbReference type="PANTHER" id="PTHR35038">
    <property type="entry name" value="DISSIMILATORY SULFITE REDUCTASE SIRA"/>
    <property type="match status" value="1"/>
</dbReference>
<protein>
    <recommendedName>
        <fullName evidence="2">Cytochrome c-552/4 domain-containing protein</fullName>
    </recommendedName>
</protein>
<dbReference type="Gene3D" id="1.10.1130.10">
    <property type="entry name" value="Flavocytochrome C3, Chain A"/>
    <property type="match status" value="2"/>
</dbReference>
<dbReference type="InterPro" id="IPR036280">
    <property type="entry name" value="Multihaem_cyt_sf"/>
</dbReference>
<dbReference type="GO" id="GO:0042279">
    <property type="term" value="F:nitrite reductase (cytochrome, ammonia-forming) activity"/>
    <property type="evidence" value="ECO:0007669"/>
    <property type="project" value="InterPro"/>
</dbReference>
<organism evidence="3 4">
    <name type="scientific">Handelsmanbacteria sp. (strain RIFCSPLOWO2_12_FULL_64_10)</name>
    <dbReference type="NCBI Taxonomy" id="1817868"/>
    <lineage>
        <taxon>Bacteria</taxon>
        <taxon>Candidatus Handelsmaniibacteriota</taxon>
    </lineage>
</organism>
<dbReference type="AlphaFoldDB" id="A0A1F6CXX5"/>
<dbReference type="PANTHER" id="PTHR35038:SF8">
    <property type="entry name" value="C-TYPE POLYHEME CYTOCHROME OMCC"/>
    <property type="match status" value="1"/>
</dbReference>
<dbReference type="InterPro" id="IPR003321">
    <property type="entry name" value="Cyt_c552"/>
</dbReference>
<dbReference type="EMBL" id="MFKF01000115">
    <property type="protein sequence ID" value="OGG54005.1"/>
    <property type="molecule type" value="Genomic_DNA"/>
</dbReference>